<dbReference type="PANTHER" id="PTHR43284">
    <property type="entry name" value="ASPARAGINE SYNTHETASE (GLUTAMINE-HYDROLYZING)"/>
    <property type="match status" value="1"/>
</dbReference>
<evidence type="ECO:0000313" key="9">
    <source>
        <dbReference type="EMBL" id="GAA0570206.1"/>
    </source>
</evidence>
<evidence type="ECO:0000256" key="2">
    <source>
        <dbReference type="ARBA" id="ARBA00005752"/>
    </source>
</evidence>
<evidence type="ECO:0000256" key="7">
    <source>
        <dbReference type="ARBA" id="ARBA00048741"/>
    </source>
</evidence>
<dbReference type="CDD" id="cd01991">
    <property type="entry name" value="Asn_synthase_B_C"/>
    <property type="match status" value="1"/>
</dbReference>
<comment type="catalytic activity">
    <reaction evidence="7">
        <text>L-aspartate + L-glutamine + ATP + H2O = L-asparagine + L-glutamate + AMP + diphosphate + H(+)</text>
        <dbReference type="Rhea" id="RHEA:12228"/>
        <dbReference type="ChEBI" id="CHEBI:15377"/>
        <dbReference type="ChEBI" id="CHEBI:15378"/>
        <dbReference type="ChEBI" id="CHEBI:29985"/>
        <dbReference type="ChEBI" id="CHEBI:29991"/>
        <dbReference type="ChEBI" id="CHEBI:30616"/>
        <dbReference type="ChEBI" id="CHEBI:33019"/>
        <dbReference type="ChEBI" id="CHEBI:58048"/>
        <dbReference type="ChEBI" id="CHEBI:58359"/>
        <dbReference type="ChEBI" id="CHEBI:456215"/>
        <dbReference type="EC" id="6.3.5.4"/>
    </reaction>
</comment>
<dbReference type="PROSITE" id="PS51278">
    <property type="entry name" value="GATASE_TYPE_2"/>
    <property type="match status" value="1"/>
</dbReference>
<name>A0ABN1EN98_9PROT</name>
<dbReference type="InterPro" id="IPR033738">
    <property type="entry name" value="AsnB_N"/>
</dbReference>
<evidence type="ECO:0000313" key="10">
    <source>
        <dbReference type="Proteomes" id="UP001499951"/>
    </source>
</evidence>
<dbReference type="Pfam" id="PF13537">
    <property type="entry name" value="GATase_7"/>
    <property type="match status" value="1"/>
</dbReference>
<dbReference type="Proteomes" id="UP001499951">
    <property type="component" value="Unassembled WGS sequence"/>
</dbReference>
<evidence type="ECO:0000259" key="8">
    <source>
        <dbReference type="PROSITE" id="PS51278"/>
    </source>
</evidence>
<dbReference type="NCBIfam" id="TIGR03108">
    <property type="entry name" value="eps_aminotran_1"/>
    <property type="match status" value="1"/>
</dbReference>
<comment type="similarity">
    <text evidence="2">Belongs to the asparagine synthetase family.</text>
</comment>
<evidence type="ECO:0000256" key="1">
    <source>
        <dbReference type="ARBA" id="ARBA00005187"/>
    </source>
</evidence>
<sequence>MCGISGWFDMAGLRSPDRRLAKAMNDAIAHRGPDGEGFHFEPGLALGHRRLAIIDLATGEQPMFTEAGRIGIVFNGEIFNYRDLRRVLERRGHTFRTRSDTEVILRGWVEWGPDVVDQIHGQFAFALWDRSEQTLFLARDRLGEKPLYYSILPDRTFLFASELKALMADPALPRVIDPLAVEDFFAFGYVTDPRTIYAGVRKLGAGQCMLLQRGQSPRIRTYWEPHPANVSERDLDHAADILRDRLSGAVRSQLVADVPVGAFLSGGVDSSAITALMAQAVPQALSCFTIGFDDPKFDERRYAEEVAARYDIRHHVEVVSPDDMETVEALPGMFDEPFGDSSALPTYRLAKLARRHVTVALSGDGGDELFAGYRRYLFHGREESLRGLLPAPVRRSVFGTLGRLYPKLDWAPQFMRARQTFRELSVSAAEGYFHNVAVLSDEQRAALFSPDLKRATSGYRPADLIAEHMAKAPSKDPVSAAQYVDLKTWLVGDILTKVDRTAMANSLEVRVPMLDPTFVEWAMGLPRPLKLSGGEGKVVLKRALEPLVPNDLLYRKKQGFSVPLARWFRGSFGDAFAAKLGKATPLAEHFDMATVRKLAEAHRQGWSDNSRTLWLLWMFNGFLERHGRSLRLPEPAA</sequence>
<keyword evidence="4" id="KW-0547">Nucleotide-binding</keyword>
<dbReference type="Gene3D" id="3.40.50.620">
    <property type="entry name" value="HUPs"/>
    <property type="match status" value="1"/>
</dbReference>
<dbReference type="CDD" id="cd00712">
    <property type="entry name" value="AsnB"/>
    <property type="match status" value="1"/>
</dbReference>
<proteinExistence type="inferred from homology"/>
<dbReference type="InterPro" id="IPR006426">
    <property type="entry name" value="Asn_synth_AEB"/>
</dbReference>
<dbReference type="EMBL" id="BAAADD010000004">
    <property type="protein sequence ID" value="GAA0570206.1"/>
    <property type="molecule type" value="Genomic_DNA"/>
</dbReference>
<keyword evidence="5" id="KW-0067">ATP-binding</keyword>
<dbReference type="PIRSF" id="PIRSF001589">
    <property type="entry name" value="Asn_synthetase_glu-h"/>
    <property type="match status" value="1"/>
</dbReference>
<dbReference type="Gene3D" id="3.60.20.10">
    <property type="entry name" value="Glutamine Phosphoribosylpyrophosphate, subunit 1, domain 1"/>
    <property type="match status" value="1"/>
</dbReference>
<keyword evidence="6" id="KW-0315">Glutamine amidotransferase</keyword>
<dbReference type="InterPro" id="IPR017932">
    <property type="entry name" value="GATase_2_dom"/>
</dbReference>
<dbReference type="RefSeq" id="WP_166929414.1">
    <property type="nucleotide sequence ID" value="NZ_BAAADD010000004.1"/>
</dbReference>
<accession>A0ABN1EN98</accession>
<evidence type="ECO:0000256" key="4">
    <source>
        <dbReference type="ARBA" id="ARBA00022741"/>
    </source>
</evidence>
<dbReference type="InterPro" id="IPR001962">
    <property type="entry name" value="Asn_synthase"/>
</dbReference>
<reference evidence="9 10" key="1">
    <citation type="journal article" date="2019" name="Int. J. Syst. Evol. Microbiol.">
        <title>The Global Catalogue of Microorganisms (GCM) 10K type strain sequencing project: providing services to taxonomists for standard genome sequencing and annotation.</title>
        <authorList>
            <consortium name="The Broad Institute Genomics Platform"/>
            <consortium name="The Broad Institute Genome Sequencing Center for Infectious Disease"/>
            <person name="Wu L."/>
            <person name="Ma J."/>
        </authorList>
    </citation>
    <scope>NUCLEOTIDE SEQUENCE [LARGE SCALE GENOMIC DNA]</scope>
    <source>
        <strain evidence="9 10">JCM 15089</strain>
    </source>
</reference>
<dbReference type="EC" id="6.3.5.4" evidence="3"/>
<evidence type="ECO:0000256" key="6">
    <source>
        <dbReference type="ARBA" id="ARBA00022962"/>
    </source>
</evidence>
<protein>
    <recommendedName>
        <fullName evidence="3">asparagine synthase (glutamine-hydrolyzing)</fullName>
        <ecNumber evidence="3">6.3.5.4</ecNumber>
    </recommendedName>
</protein>
<keyword evidence="10" id="KW-1185">Reference proteome</keyword>
<dbReference type="NCBIfam" id="TIGR01536">
    <property type="entry name" value="asn_synth_AEB"/>
    <property type="match status" value="1"/>
</dbReference>
<evidence type="ECO:0000256" key="3">
    <source>
        <dbReference type="ARBA" id="ARBA00012737"/>
    </source>
</evidence>
<comment type="pathway">
    <text evidence="1">Amino-acid biosynthesis; L-asparagine biosynthesis; L-asparagine from L-aspartate (L-Gln route): step 1/1.</text>
</comment>
<dbReference type="InterPro" id="IPR017539">
    <property type="entry name" value="XrtA_amidotfase"/>
</dbReference>
<dbReference type="InterPro" id="IPR014729">
    <property type="entry name" value="Rossmann-like_a/b/a_fold"/>
</dbReference>
<dbReference type="InterPro" id="IPR029055">
    <property type="entry name" value="Ntn_hydrolases_N"/>
</dbReference>
<feature type="domain" description="Glutamine amidotransferase type-2" evidence="8">
    <location>
        <begin position="2"/>
        <end position="214"/>
    </location>
</feature>
<evidence type="ECO:0000256" key="5">
    <source>
        <dbReference type="ARBA" id="ARBA00022840"/>
    </source>
</evidence>
<organism evidence="9 10">
    <name type="scientific">Rhizomicrobium electricum</name>
    <dbReference type="NCBI Taxonomy" id="480070"/>
    <lineage>
        <taxon>Bacteria</taxon>
        <taxon>Pseudomonadati</taxon>
        <taxon>Pseudomonadota</taxon>
        <taxon>Alphaproteobacteria</taxon>
        <taxon>Micropepsales</taxon>
        <taxon>Micropepsaceae</taxon>
        <taxon>Rhizomicrobium</taxon>
    </lineage>
</organism>
<dbReference type="PANTHER" id="PTHR43284:SF1">
    <property type="entry name" value="ASPARAGINE SYNTHETASE"/>
    <property type="match status" value="1"/>
</dbReference>
<dbReference type="SUPFAM" id="SSF52402">
    <property type="entry name" value="Adenine nucleotide alpha hydrolases-like"/>
    <property type="match status" value="1"/>
</dbReference>
<dbReference type="Pfam" id="PF00733">
    <property type="entry name" value="Asn_synthase"/>
    <property type="match status" value="1"/>
</dbReference>
<dbReference type="SUPFAM" id="SSF56235">
    <property type="entry name" value="N-terminal nucleophile aminohydrolases (Ntn hydrolases)"/>
    <property type="match status" value="1"/>
</dbReference>
<dbReference type="InterPro" id="IPR051786">
    <property type="entry name" value="ASN_synthetase/amidase"/>
</dbReference>
<comment type="caution">
    <text evidence="9">The sequence shown here is derived from an EMBL/GenBank/DDBJ whole genome shotgun (WGS) entry which is preliminary data.</text>
</comment>
<gene>
    <name evidence="9" type="ORF">GCM10008942_18780</name>
</gene>